<dbReference type="EMBL" id="WMBA01000025">
    <property type="protein sequence ID" value="MTD55697.1"/>
    <property type="molecule type" value="Genomic_DNA"/>
</dbReference>
<gene>
    <name evidence="1" type="ORF">GKO32_17195</name>
</gene>
<accession>A0A6N7YRN8</accession>
<sequence>MSTIKAMTTAQPGWIVTFTWEGKDRKTYTDTATVVAWCMAEEDGEWGTFDKPECLVIWHGHQVLLKALVSKHFPSATVRILRDTPES</sequence>
<dbReference type="AlphaFoldDB" id="A0A6N7YRN8"/>
<name>A0A6N7YRN8_9PSEU</name>
<dbReference type="RefSeq" id="WP_154757898.1">
    <property type="nucleotide sequence ID" value="NZ_WMBA01000025.1"/>
</dbReference>
<proteinExistence type="predicted"/>
<evidence type="ECO:0000313" key="2">
    <source>
        <dbReference type="Proteomes" id="UP000440096"/>
    </source>
</evidence>
<evidence type="ECO:0000313" key="1">
    <source>
        <dbReference type="EMBL" id="MTD55697.1"/>
    </source>
</evidence>
<keyword evidence="2" id="KW-1185">Reference proteome</keyword>
<organism evidence="1 2">
    <name type="scientific">Amycolatopsis pithecellobii</name>
    <dbReference type="NCBI Taxonomy" id="664692"/>
    <lineage>
        <taxon>Bacteria</taxon>
        <taxon>Bacillati</taxon>
        <taxon>Actinomycetota</taxon>
        <taxon>Actinomycetes</taxon>
        <taxon>Pseudonocardiales</taxon>
        <taxon>Pseudonocardiaceae</taxon>
        <taxon>Amycolatopsis</taxon>
    </lineage>
</organism>
<dbReference type="Proteomes" id="UP000440096">
    <property type="component" value="Unassembled WGS sequence"/>
</dbReference>
<protein>
    <submittedName>
        <fullName evidence="1">Uncharacterized protein</fullName>
    </submittedName>
</protein>
<reference evidence="1 2" key="1">
    <citation type="submission" date="2019-11" db="EMBL/GenBank/DDBJ databases">
        <title>Draft genome of Amycolatopsis RM579.</title>
        <authorList>
            <person name="Duangmal K."/>
            <person name="Mingma R."/>
        </authorList>
    </citation>
    <scope>NUCLEOTIDE SEQUENCE [LARGE SCALE GENOMIC DNA]</scope>
    <source>
        <strain evidence="1 2">RM579</strain>
    </source>
</reference>
<comment type="caution">
    <text evidence="1">The sequence shown here is derived from an EMBL/GenBank/DDBJ whole genome shotgun (WGS) entry which is preliminary data.</text>
</comment>